<sequence>MPVTELALLQLKAQDAHSSTKIGLLEAQKKQTGYSEYQVTYLRQIEDPSFFYLLGGWESVEKHTGEGQWLSSEVNQDLLARLQSDLDVSWMFHLDVDPSTSKIPLDAPVLAITRCFVEAGRKDEFDAVFKAVVSHLNAYTAPFSVCGAWRVDKEGQDEEFVLFSGWNQIQDHIVFGESEASREFGKLKALMKDAEVKHVHVEKWE</sequence>
<reference evidence="1 2" key="1">
    <citation type="submission" date="2015-08" db="EMBL/GenBank/DDBJ databases">
        <title>Genome sequencing of Penicillium nordicum.</title>
        <authorList>
            <person name="Nguyen H.D."/>
            <person name="Seifert K.A."/>
        </authorList>
    </citation>
    <scope>NUCLEOTIDE SEQUENCE [LARGE SCALE GENOMIC DNA]</scope>
    <source>
        <strain evidence="1 2">DAOMC 185683</strain>
    </source>
</reference>
<accession>A0A0M8P6A2</accession>
<dbReference type="Proteomes" id="UP000037696">
    <property type="component" value="Unassembled WGS sequence"/>
</dbReference>
<organism evidence="1 2">
    <name type="scientific">Penicillium nordicum</name>
    <dbReference type="NCBI Taxonomy" id="229535"/>
    <lineage>
        <taxon>Eukaryota</taxon>
        <taxon>Fungi</taxon>
        <taxon>Dikarya</taxon>
        <taxon>Ascomycota</taxon>
        <taxon>Pezizomycotina</taxon>
        <taxon>Eurotiomycetes</taxon>
        <taxon>Eurotiomycetidae</taxon>
        <taxon>Eurotiales</taxon>
        <taxon>Aspergillaceae</taxon>
        <taxon>Penicillium</taxon>
    </lineage>
</organism>
<dbReference type="AlphaFoldDB" id="A0A0M8P6A2"/>
<dbReference type="OrthoDB" id="3542212at2759"/>
<keyword evidence="2" id="KW-1185">Reference proteome</keyword>
<dbReference type="EMBL" id="LHQQ01000062">
    <property type="protein sequence ID" value="KOS44397.1"/>
    <property type="molecule type" value="Genomic_DNA"/>
</dbReference>
<evidence type="ECO:0000313" key="2">
    <source>
        <dbReference type="Proteomes" id="UP000037696"/>
    </source>
</evidence>
<dbReference type="Gene3D" id="3.30.70.100">
    <property type="match status" value="2"/>
</dbReference>
<gene>
    <name evidence="1" type="ORF">ACN38_g4726</name>
</gene>
<protein>
    <recommendedName>
        <fullName evidence="3">ABM domain-containing protein</fullName>
    </recommendedName>
</protein>
<evidence type="ECO:0008006" key="3">
    <source>
        <dbReference type="Google" id="ProtNLM"/>
    </source>
</evidence>
<comment type="caution">
    <text evidence="1">The sequence shown here is derived from an EMBL/GenBank/DDBJ whole genome shotgun (WGS) entry which is preliminary data.</text>
</comment>
<name>A0A0M8P6A2_9EURO</name>
<dbReference type="PANTHER" id="PTHR42052">
    <property type="entry name" value="ABM DOMAIN-CONTAINING PROTEIN"/>
    <property type="match status" value="1"/>
</dbReference>
<proteinExistence type="predicted"/>
<evidence type="ECO:0000313" key="1">
    <source>
        <dbReference type="EMBL" id="KOS44397.1"/>
    </source>
</evidence>
<dbReference type="PANTHER" id="PTHR42052:SF1">
    <property type="entry name" value="ABM DOMAIN-CONTAINING PROTEIN"/>
    <property type="match status" value="1"/>
</dbReference>